<evidence type="ECO:0000313" key="1">
    <source>
        <dbReference type="EMBL" id="SEN49572.1"/>
    </source>
</evidence>
<dbReference type="STRING" id="872970.SAMN04488134_101217"/>
<evidence type="ECO:0000313" key="2">
    <source>
        <dbReference type="Proteomes" id="UP000199300"/>
    </source>
</evidence>
<dbReference type="EMBL" id="FODJ01000001">
    <property type="protein sequence ID" value="SEN49572.1"/>
    <property type="molecule type" value="Genomic_DNA"/>
</dbReference>
<dbReference type="OrthoDB" id="4933449at2"/>
<reference evidence="1 2" key="1">
    <citation type="submission" date="2016-10" db="EMBL/GenBank/DDBJ databases">
        <authorList>
            <person name="de Groot N.N."/>
        </authorList>
    </citation>
    <scope>NUCLEOTIDE SEQUENCE [LARGE SCALE GENOMIC DNA]</scope>
    <source>
        <strain evidence="1 2">CGMCC 1.10434</strain>
    </source>
</reference>
<accession>A0A1H8GZQ1</accession>
<dbReference type="InterPro" id="IPR021530">
    <property type="entry name" value="AllH-like"/>
</dbReference>
<dbReference type="Pfam" id="PF11392">
    <property type="entry name" value="AllH"/>
    <property type="match status" value="1"/>
</dbReference>
<proteinExistence type="predicted"/>
<protein>
    <recommendedName>
        <fullName evidence="3">DUF2877 domain-containing protein</fullName>
    </recommendedName>
</protein>
<gene>
    <name evidence="1" type="ORF">SAMN04488134_101217</name>
</gene>
<sequence length="315" mass="35488">MYLYMNEVDGRLKQDLAKWEIGSIVGEVHSVFEQAINIMLKTEERMITLAVKSVTQAPDMLKTTNHRLFHQLAQTLRPTKVVYLHGYSQLAIDHYVIDFNDANEWCGQIARPSVRSSSLKSIIRRLDGFLSANGKKDGLLPAYQHVFLNNKETQTAHLTIHQRGLIKHLALFQQTYQSKFLQSFIGLGIGLTPSGDDFLTGLLAVGYAYQAEYLVSIMHTKQEWLHLMKQRTTTISYQMLKNCLNGAVNDGIQQLLLSGDKFTEHELEAVVKIGSTSGTDMLVGVVVGYRILHDHYSQGGNEDGSKSNCREERLS</sequence>
<evidence type="ECO:0008006" key="3">
    <source>
        <dbReference type="Google" id="ProtNLM"/>
    </source>
</evidence>
<organism evidence="1 2">
    <name type="scientific">Amphibacillus marinus</name>
    <dbReference type="NCBI Taxonomy" id="872970"/>
    <lineage>
        <taxon>Bacteria</taxon>
        <taxon>Bacillati</taxon>
        <taxon>Bacillota</taxon>
        <taxon>Bacilli</taxon>
        <taxon>Bacillales</taxon>
        <taxon>Bacillaceae</taxon>
        <taxon>Amphibacillus</taxon>
    </lineage>
</organism>
<name>A0A1H8GZQ1_9BACI</name>
<keyword evidence="2" id="KW-1185">Reference proteome</keyword>
<dbReference type="RefSeq" id="WP_091493775.1">
    <property type="nucleotide sequence ID" value="NZ_FODJ01000001.1"/>
</dbReference>
<dbReference type="AlphaFoldDB" id="A0A1H8GZQ1"/>
<dbReference type="Proteomes" id="UP000199300">
    <property type="component" value="Unassembled WGS sequence"/>
</dbReference>